<feature type="coiled-coil region" evidence="23">
    <location>
        <begin position="753"/>
        <end position="808"/>
    </location>
</feature>
<keyword evidence="8 24" id="KW-0812">Transmembrane</keyword>
<organism evidence="26 27">
    <name type="scientific">Habropoda laboriosa</name>
    <dbReference type="NCBI Taxonomy" id="597456"/>
    <lineage>
        <taxon>Eukaryota</taxon>
        <taxon>Metazoa</taxon>
        <taxon>Ecdysozoa</taxon>
        <taxon>Arthropoda</taxon>
        <taxon>Hexapoda</taxon>
        <taxon>Insecta</taxon>
        <taxon>Pterygota</taxon>
        <taxon>Neoptera</taxon>
        <taxon>Endopterygota</taxon>
        <taxon>Hymenoptera</taxon>
        <taxon>Apocrita</taxon>
        <taxon>Aculeata</taxon>
        <taxon>Apoidea</taxon>
        <taxon>Anthophila</taxon>
        <taxon>Apidae</taxon>
        <taxon>Habropoda</taxon>
    </lineage>
</organism>
<feature type="transmembrane region" description="Helical" evidence="24">
    <location>
        <begin position="1593"/>
        <end position="1612"/>
    </location>
</feature>
<feature type="coiled-coil region" evidence="23">
    <location>
        <begin position="833"/>
        <end position="860"/>
    </location>
</feature>
<evidence type="ECO:0000256" key="21">
    <source>
        <dbReference type="ARBA" id="ARBA00054632"/>
    </source>
</evidence>
<feature type="transmembrane region" description="Helical" evidence="24">
    <location>
        <begin position="1794"/>
        <end position="1820"/>
    </location>
</feature>
<comment type="similarity">
    <text evidence="3">Belongs to the SMC family. SMC4 subfamily.</text>
</comment>
<dbReference type="Pfam" id="PF07690">
    <property type="entry name" value="MFS_1"/>
    <property type="match status" value="1"/>
</dbReference>
<dbReference type="InterPro" id="IPR036277">
    <property type="entry name" value="SMC_hinge_sf"/>
</dbReference>
<dbReference type="SUPFAM" id="SSF75553">
    <property type="entry name" value="Smc hinge domain"/>
    <property type="match status" value="1"/>
</dbReference>
<dbReference type="InterPro" id="IPR036259">
    <property type="entry name" value="MFS_trans_sf"/>
</dbReference>
<keyword evidence="7" id="KW-0132">Cell division</keyword>
<feature type="coiled-coil region" evidence="23">
    <location>
        <begin position="310"/>
        <end position="337"/>
    </location>
</feature>
<dbReference type="GO" id="GO:0005524">
    <property type="term" value="F:ATP binding"/>
    <property type="evidence" value="ECO:0007669"/>
    <property type="project" value="UniProtKB-KW"/>
</dbReference>
<keyword evidence="6" id="KW-0813">Transport</keyword>
<comment type="subcellular location">
    <subcellularLocation>
        <location evidence="2">Membrane</location>
        <topology evidence="2">Multi-pass membrane protein</topology>
    </subcellularLocation>
    <subcellularLocation>
        <location evidence="1">Nucleus</location>
    </subcellularLocation>
</comment>
<proteinExistence type="inferred from homology"/>
<feature type="coiled-coil region" evidence="23">
    <location>
        <begin position="440"/>
        <end position="474"/>
    </location>
</feature>
<dbReference type="InterPro" id="IPR027417">
    <property type="entry name" value="P-loop_NTPase"/>
</dbReference>
<dbReference type="STRING" id="597456.A0A0L7R1A3"/>
<name>A0A0L7R1A3_9HYME</name>
<keyword evidence="18" id="KW-0406">Ion transport</keyword>
<dbReference type="GO" id="GO:0006814">
    <property type="term" value="P:sodium ion transport"/>
    <property type="evidence" value="ECO:0007669"/>
    <property type="project" value="UniProtKB-KW"/>
</dbReference>
<evidence type="ECO:0000256" key="16">
    <source>
        <dbReference type="ARBA" id="ARBA00023067"/>
    </source>
</evidence>
<feature type="transmembrane region" description="Helical" evidence="24">
    <location>
        <begin position="1663"/>
        <end position="1681"/>
    </location>
</feature>
<evidence type="ECO:0000259" key="25">
    <source>
        <dbReference type="PROSITE" id="PS50850"/>
    </source>
</evidence>
<keyword evidence="13 24" id="KW-1133">Transmembrane helix</keyword>
<evidence type="ECO:0000256" key="8">
    <source>
        <dbReference type="ARBA" id="ARBA00022692"/>
    </source>
</evidence>
<keyword evidence="11" id="KW-0067">ATP-binding</keyword>
<dbReference type="InterPro" id="IPR010935">
    <property type="entry name" value="SMC_hinge"/>
</dbReference>
<dbReference type="FunFam" id="1.20.1250.20:FF:000003">
    <property type="entry name" value="Solute carrier family 17 member 3"/>
    <property type="match status" value="1"/>
</dbReference>
<feature type="domain" description="Major facilitator superfamily (MFS) profile" evidence="25">
    <location>
        <begin position="1423"/>
        <end position="1855"/>
    </location>
</feature>
<evidence type="ECO:0000256" key="24">
    <source>
        <dbReference type="SAM" id="Phobius"/>
    </source>
</evidence>
<evidence type="ECO:0000256" key="10">
    <source>
        <dbReference type="ARBA" id="ARBA00022776"/>
    </source>
</evidence>
<dbReference type="GO" id="GO:0051301">
    <property type="term" value="P:cell division"/>
    <property type="evidence" value="ECO:0007669"/>
    <property type="project" value="UniProtKB-KW"/>
</dbReference>
<feature type="transmembrane region" description="Helical" evidence="24">
    <location>
        <begin position="1832"/>
        <end position="1850"/>
    </location>
</feature>
<keyword evidence="17 24" id="KW-0472">Membrane</keyword>
<feature type="transmembrane region" description="Helical" evidence="24">
    <location>
        <begin position="1762"/>
        <end position="1782"/>
    </location>
</feature>
<evidence type="ECO:0000313" key="27">
    <source>
        <dbReference type="Proteomes" id="UP000053825"/>
    </source>
</evidence>
<dbReference type="PANTHER" id="PTHR18937">
    <property type="entry name" value="STRUCTURAL MAINTENANCE OF CHROMOSOMES SMC FAMILY MEMBER"/>
    <property type="match status" value="1"/>
</dbReference>
<dbReference type="GO" id="GO:0016020">
    <property type="term" value="C:membrane"/>
    <property type="evidence" value="ECO:0007669"/>
    <property type="project" value="UniProtKB-SubCell"/>
</dbReference>
<keyword evidence="9" id="KW-0547">Nucleotide-binding</keyword>
<dbReference type="Pfam" id="PF02463">
    <property type="entry name" value="SMC_N"/>
    <property type="match status" value="1"/>
</dbReference>
<dbReference type="CDD" id="cd17318">
    <property type="entry name" value="MFS_SLC17"/>
    <property type="match status" value="1"/>
</dbReference>
<evidence type="ECO:0000256" key="19">
    <source>
        <dbReference type="ARBA" id="ARBA00023242"/>
    </source>
</evidence>
<evidence type="ECO:0000256" key="7">
    <source>
        <dbReference type="ARBA" id="ARBA00022618"/>
    </source>
</evidence>
<dbReference type="GO" id="GO:0015293">
    <property type="term" value="F:symporter activity"/>
    <property type="evidence" value="ECO:0007669"/>
    <property type="project" value="UniProtKB-KW"/>
</dbReference>
<gene>
    <name evidence="26" type="ORF">WH47_12087</name>
</gene>
<keyword evidence="18" id="KW-0739">Sodium transport</keyword>
<evidence type="ECO:0000256" key="1">
    <source>
        <dbReference type="ARBA" id="ARBA00004123"/>
    </source>
</evidence>
<feature type="transmembrane region" description="Helical" evidence="24">
    <location>
        <begin position="1423"/>
        <end position="1442"/>
    </location>
</feature>
<feature type="transmembrane region" description="Helical" evidence="24">
    <location>
        <begin position="1737"/>
        <end position="1756"/>
    </location>
</feature>
<keyword evidence="27" id="KW-1185">Reference proteome</keyword>
<keyword evidence="14" id="KW-0915">Sodium</keyword>
<feature type="transmembrane region" description="Helical" evidence="24">
    <location>
        <begin position="1562"/>
        <end position="1581"/>
    </location>
</feature>
<dbReference type="Gene3D" id="1.20.1250.20">
    <property type="entry name" value="MFS general substrate transporter like domains"/>
    <property type="match status" value="2"/>
</dbReference>
<dbReference type="FunFam" id="3.40.50.300:FF:000481">
    <property type="entry name" value="Structural maintenance of chromosomes 4"/>
    <property type="match status" value="1"/>
</dbReference>
<keyword evidence="16" id="KW-0226">DNA condensation</keyword>
<accession>A0A0L7R1A3</accession>
<evidence type="ECO:0000256" key="9">
    <source>
        <dbReference type="ARBA" id="ARBA00022741"/>
    </source>
</evidence>
<evidence type="ECO:0000256" key="2">
    <source>
        <dbReference type="ARBA" id="ARBA00004141"/>
    </source>
</evidence>
<dbReference type="GO" id="GO:0000796">
    <property type="term" value="C:condensin complex"/>
    <property type="evidence" value="ECO:0007669"/>
    <property type="project" value="TreeGrafter"/>
</dbReference>
<feature type="coiled-coil region" evidence="23">
    <location>
        <begin position="988"/>
        <end position="1046"/>
    </location>
</feature>
<evidence type="ECO:0000256" key="13">
    <source>
        <dbReference type="ARBA" id="ARBA00022989"/>
    </source>
</evidence>
<dbReference type="PROSITE" id="PS50850">
    <property type="entry name" value="MFS"/>
    <property type="match status" value="1"/>
</dbReference>
<dbReference type="InterPro" id="IPR003395">
    <property type="entry name" value="RecF/RecN/SMC_N"/>
</dbReference>
<dbReference type="GO" id="GO:0005634">
    <property type="term" value="C:nucleus"/>
    <property type="evidence" value="ECO:0007669"/>
    <property type="project" value="UniProtKB-SubCell"/>
</dbReference>
<dbReference type="EMBL" id="KQ414668">
    <property type="protein sequence ID" value="KOC64623.1"/>
    <property type="molecule type" value="Genomic_DNA"/>
</dbReference>
<evidence type="ECO:0000256" key="4">
    <source>
        <dbReference type="ARBA" id="ARBA00008586"/>
    </source>
</evidence>
<evidence type="ECO:0000256" key="14">
    <source>
        <dbReference type="ARBA" id="ARBA00023053"/>
    </source>
</evidence>
<dbReference type="GO" id="GO:0007076">
    <property type="term" value="P:mitotic chromosome condensation"/>
    <property type="evidence" value="ECO:0007669"/>
    <property type="project" value="TreeGrafter"/>
</dbReference>
<dbReference type="SMART" id="SM00968">
    <property type="entry name" value="SMC_hinge"/>
    <property type="match status" value="1"/>
</dbReference>
<dbReference type="FunFam" id="1.20.1250.20:FF:000144">
    <property type="entry name" value="Picot, isoform B"/>
    <property type="match status" value="1"/>
</dbReference>
<sequence>MTTNNGVNKCLSDEEMEVDEENVLLHADEEGGLRVDDDIYIPPPLKTISTIDVNGPRLMITKIVNENFKSYGGIQVIGPFHKCFSAIVGPNGSGKSNVIDSMLFVFGYRASKIRSKKISVLIHNSNQYQNINNCTVSVHFQQIIDKSGMDYAVVPNSEFVISRTAFKDNSSYYQLNKKKVQFKEIAKLLRSYNVDLDHNRFLILQGEVEQIAMMKPKAQNENDTGMLEFLEDIIGTVRYKEPLEKLSEKIDVLSEYRDEKLNRLRIVEKEKAALEEPMQDAIQYLKLENAIRKLQHQLYSYQRFKTTTELAQQESKIKELDKDLLDLKNKMKEIHSDKEEKNKVIIEKNKIWDNLQRQKDEIATKFDKIRKHDESLHAELIETNKRRKANIASLKTEKSKLEELYRIPDKNMKDIQECQDLIDTHTMKKEKADIVLEKLMNELSKNSEPLLNERSKLEKKLICLRKDVDEAQAAFKIAQSELELYTSVESIEKEKLEKLKHSVKLTTDNLLTKKEQLQNLGNKIPDSDQELVRAQQELNMVKTKEIEMTSKLKTMRISFEEQKFAMQASKSRNKIIDNLMREKREGRLPGVFGRLGDLGAIDGKYDIAISTACGPLDNIVVDTVTTAQSCITFLRQNDIGRATFIPLEKQQRLLSRCKQKIQTPENVPRLFDLIRVEDERVLPAFYYGLQDTLVANDLDQAARIAYGHKRFRVVTLKGELIELSGTMSGGGKTVLRGRMGQKVLKNDLSATDVEKLQSDLSKTCEECNELRARSQSLENEIHVLSVGLKDMKISKEKLYIELKTLQEQEPSLLMQLKVQKKKVADSKSNPQKVEQLQKAMTAAKNTLEKVQEKSQIFENQVIHINKEIENLSGSSIKDEQRNICNLCKVIDKGKAEICKLQVAIKTAERNVKKMEQRINSLENDIHSCEQRLRDIQKEKQELEEQGKIYLKELDELTKTLSDRDEAMSSFKEELNTLLARENKMKAFKIDLDQKVKEYKVIIDELKQKIPGFTRKIADLKLQVIPGENVEELKELTEEELHELDERILVGNLQKVKTQLPTDVPNMQLIAEYKEKDALYMKRAADLEKITTERNKIRDVYETARRRRIQEFLAGFTIITDKLKEMYQMITLGGDAELELVDSLDPFSEGIAFSVRPPKKSWKNICNLSGGEKTLSSLALVFALHHYKPTPLYFMDEIDAALDFKNVSIVGNYIKERTKNAQFIIISLRSNMFELADYLVGIYKTYNCTKSVTVDSRKYYEKSGIAPPTQITSKSLYSTQIQKFSVQSQYKENCTTQKTDNIQSVHHSGNTSFGLPELGLCPSPEEKTSLQRCSSATESNMSDENTCQKPLKKKLAARHQTLRHVIPVFFRTPVEHTLETNCKEVGYVYKEKERFCVAMKNDELGQDAEKGSTKMPGKFGIRHLQVLLLFFGMVIGYCLRVSMSEAVVTMSKRTNESANLHYEVFDWNGTEKSTILSSFFWGYTVMQIPSGYIARVWSGQKLLSFGILLCGILNILTPTAAHYGNYIAVCICRVGMGFCQSCLLPCTHTLLSKWVPPSERARLGTFAYAGAQFGTVICFPISGVLATSSIGWPSIFYVFGAVSIVWSILFFVFGSDSPSLDSRISEREKRYIENSLNSAEDKEKSQNVPVTKPPWKAIFTSSPMWALIIVHCGQNWGYWILITELPSYMDAVLKFDFEKAGVIAALPYLVMWILSFPVCWLADYALEKGVSREVTRKVCNTLAHWGPAVALICLATMPVHDSAVAVTILVIAVGLNAGSLCGFQINHIDLSPNFAGTMMSITNCIASVIAIIAPLICGVIVSDETDASQWNMVFYLSAVIYVVGNLIFIIFGKAEIQPWNDPKSANAQEESKKEFRMT</sequence>
<evidence type="ECO:0000256" key="3">
    <source>
        <dbReference type="ARBA" id="ARBA00006005"/>
    </source>
</evidence>
<reference evidence="26 27" key="1">
    <citation type="submission" date="2015-07" db="EMBL/GenBank/DDBJ databases">
        <title>The genome of Habropoda laboriosa.</title>
        <authorList>
            <person name="Pan H."/>
            <person name="Kapheim K."/>
        </authorList>
    </citation>
    <scope>NUCLEOTIDE SEQUENCE [LARGE SCALE GENOMIC DNA]</scope>
    <source>
        <strain evidence="26">0110345459</strain>
    </source>
</reference>
<dbReference type="SUPFAM" id="SSF103473">
    <property type="entry name" value="MFS general substrate transporter"/>
    <property type="match status" value="1"/>
</dbReference>
<feature type="transmembrane region" description="Helical" evidence="24">
    <location>
        <begin position="1501"/>
        <end position="1519"/>
    </location>
</feature>
<keyword evidence="12" id="KW-0769">Symport</keyword>
<protein>
    <recommendedName>
        <fullName evidence="22">Putative inorganic phosphate cotransporter</fullName>
    </recommendedName>
    <alternativeName>
        <fullName evidence="5">Structural maintenance of chromosomes protein 4</fullName>
    </alternativeName>
</protein>
<evidence type="ECO:0000256" key="22">
    <source>
        <dbReference type="ARBA" id="ARBA00068450"/>
    </source>
</evidence>
<comment type="function">
    <text evidence="21">May be an inorganic phosphate cotransporter.</text>
</comment>
<evidence type="ECO:0000256" key="18">
    <source>
        <dbReference type="ARBA" id="ARBA00023201"/>
    </source>
</evidence>
<dbReference type="InterPro" id="IPR020846">
    <property type="entry name" value="MFS_dom"/>
</dbReference>
<dbReference type="Pfam" id="PF06470">
    <property type="entry name" value="SMC_hinge"/>
    <property type="match status" value="1"/>
</dbReference>
<comment type="similarity">
    <text evidence="4">Belongs to the major facilitator superfamily. Sodium/anion cotransporter family.</text>
</comment>
<feature type="coiled-coil region" evidence="23">
    <location>
        <begin position="904"/>
        <end position="959"/>
    </location>
</feature>
<keyword evidence="20" id="KW-0131">Cell cycle</keyword>
<dbReference type="Gene3D" id="1.20.1060.20">
    <property type="match status" value="1"/>
</dbReference>
<dbReference type="FunFam" id="3.40.50.300:FF:000585">
    <property type="entry name" value="Structural maintenance of chromosomes 4"/>
    <property type="match status" value="1"/>
</dbReference>
<evidence type="ECO:0000256" key="11">
    <source>
        <dbReference type="ARBA" id="ARBA00022840"/>
    </source>
</evidence>
<dbReference type="InterPro" id="IPR011701">
    <property type="entry name" value="MFS"/>
</dbReference>
<evidence type="ECO:0000256" key="20">
    <source>
        <dbReference type="ARBA" id="ARBA00023306"/>
    </source>
</evidence>
<dbReference type="Proteomes" id="UP000053825">
    <property type="component" value="Unassembled WGS sequence"/>
</dbReference>
<evidence type="ECO:0000256" key="12">
    <source>
        <dbReference type="ARBA" id="ARBA00022847"/>
    </source>
</evidence>
<keyword evidence="10" id="KW-0498">Mitosis</keyword>
<dbReference type="Gene3D" id="3.40.50.300">
    <property type="entry name" value="P-loop containing nucleotide triphosphate hydrolases"/>
    <property type="match status" value="2"/>
</dbReference>
<feature type="transmembrane region" description="Helical" evidence="24">
    <location>
        <begin position="1701"/>
        <end position="1725"/>
    </location>
</feature>
<evidence type="ECO:0000256" key="23">
    <source>
        <dbReference type="SAM" id="Coils"/>
    </source>
</evidence>
<dbReference type="OrthoDB" id="5575062at2759"/>
<evidence type="ECO:0000256" key="15">
    <source>
        <dbReference type="ARBA" id="ARBA00023054"/>
    </source>
</evidence>
<dbReference type="Gene3D" id="3.30.70.1620">
    <property type="match status" value="1"/>
</dbReference>
<evidence type="ECO:0000313" key="26">
    <source>
        <dbReference type="EMBL" id="KOC64623.1"/>
    </source>
</evidence>
<evidence type="ECO:0000256" key="17">
    <source>
        <dbReference type="ARBA" id="ARBA00023136"/>
    </source>
</evidence>
<keyword evidence="15 23" id="KW-0175">Coiled coil</keyword>
<dbReference type="SUPFAM" id="SSF57997">
    <property type="entry name" value="Tropomyosin"/>
    <property type="match status" value="1"/>
</dbReference>
<evidence type="ECO:0000256" key="5">
    <source>
        <dbReference type="ARBA" id="ARBA00018693"/>
    </source>
</evidence>
<evidence type="ECO:0000256" key="6">
    <source>
        <dbReference type="ARBA" id="ARBA00022448"/>
    </source>
</evidence>
<dbReference type="SUPFAM" id="SSF52540">
    <property type="entry name" value="P-loop containing nucleoside triphosphate hydrolases"/>
    <property type="match status" value="1"/>
</dbReference>
<dbReference type="PANTHER" id="PTHR18937:SF172">
    <property type="entry name" value="STRUCTURAL MAINTENANCE OF CHROMOSOMES PROTEIN"/>
    <property type="match status" value="1"/>
</dbReference>
<keyword evidence="19" id="KW-0539">Nucleus</keyword>